<dbReference type="Proteomes" id="UP000887116">
    <property type="component" value="Unassembled WGS sequence"/>
</dbReference>
<dbReference type="GO" id="GO:0005085">
    <property type="term" value="F:guanyl-nucleotide exchange factor activity"/>
    <property type="evidence" value="ECO:0007669"/>
    <property type="project" value="UniProtKB-KW"/>
</dbReference>
<feature type="domain" description="N-terminal Ras-GEF" evidence="3">
    <location>
        <begin position="36"/>
        <end position="161"/>
    </location>
</feature>
<dbReference type="SUPFAM" id="SSF48366">
    <property type="entry name" value="Ras GEF"/>
    <property type="match status" value="1"/>
</dbReference>
<evidence type="ECO:0000313" key="4">
    <source>
        <dbReference type="EMBL" id="GFR15149.1"/>
    </source>
</evidence>
<evidence type="ECO:0000256" key="2">
    <source>
        <dbReference type="SAM" id="MobiDB-lite"/>
    </source>
</evidence>
<dbReference type="InterPro" id="IPR000651">
    <property type="entry name" value="Ras-like_Gua-exchang_fac_N"/>
</dbReference>
<evidence type="ECO:0000313" key="5">
    <source>
        <dbReference type="Proteomes" id="UP000887116"/>
    </source>
</evidence>
<feature type="non-terminal residue" evidence="4">
    <location>
        <position position="305"/>
    </location>
</feature>
<comment type="caution">
    <text evidence="4">The sequence shown here is derived from an EMBL/GenBank/DDBJ whole genome shotgun (WGS) entry which is preliminary data.</text>
</comment>
<accession>A0A8X6H260</accession>
<dbReference type="AlphaFoldDB" id="A0A8X6H260"/>
<dbReference type="InterPro" id="IPR023578">
    <property type="entry name" value="Ras_GEF_dom_sf"/>
</dbReference>
<evidence type="ECO:0000256" key="1">
    <source>
        <dbReference type="PROSITE-ProRule" id="PRU00135"/>
    </source>
</evidence>
<keyword evidence="5" id="KW-1185">Reference proteome</keyword>
<reference evidence="4" key="1">
    <citation type="submission" date="2020-07" db="EMBL/GenBank/DDBJ databases">
        <title>Multicomponent nature underlies the extraordinary mechanical properties of spider dragline silk.</title>
        <authorList>
            <person name="Kono N."/>
            <person name="Nakamura H."/>
            <person name="Mori M."/>
            <person name="Yoshida Y."/>
            <person name="Ohtoshi R."/>
            <person name="Malay A.D."/>
            <person name="Moran D.A.P."/>
            <person name="Tomita M."/>
            <person name="Numata K."/>
            <person name="Arakawa K."/>
        </authorList>
    </citation>
    <scope>NUCLEOTIDE SEQUENCE</scope>
</reference>
<dbReference type="OrthoDB" id="6432217at2759"/>
<organism evidence="4 5">
    <name type="scientific">Trichonephila clavata</name>
    <name type="common">Joro spider</name>
    <name type="synonym">Nephila clavata</name>
    <dbReference type="NCBI Taxonomy" id="2740835"/>
    <lineage>
        <taxon>Eukaryota</taxon>
        <taxon>Metazoa</taxon>
        <taxon>Ecdysozoa</taxon>
        <taxon>Arthropoda</taxon>
        <taxon>Chelicerata</taxon>
        <taxon>Arachnida</taxon>
        <taxon>Araneae</taxon>
        <taxon>Araneomorphae</taxon>
        <taxon>Entelegynae</taxon>
        <taxon>Araneoidea</taxon>
        <taxon>Nephilidae</taxon>
        <taxon>Trichonephila</taxon>
    </lineage>
</organism>
<feature type="compositionally biased region" description="Pro residues" evidence="2">
    <location>
        <begin position="195"/>
        <end position="214"/>
    </location>
</feature>
<feature type="compositionally biased region" description="Low complexity" evidence="2">
    <location>
        <begin position="267"/>
        <end position="294"/>
    </location>
</feature>
<feature type="region of interest" description="Disordered" evidence="2">
    <location>
        <begin position="190"/>
        <end position="305"/>
    </location>
</feature>
<proteinExistence type="predicted"/>
<evidence type="ECO:0000259" key="3">
    <source>
        <dbReference type="PROSITE" id="PS50212"/>
    </source>
</evidence>
<sequence length="305" mass="33657">MSDSSSVTMPHSIRNDPRLFKDDVDIRFSRTLNSCKLPQIRYASPERLFERLTDLRFLSIDFLNTFLLTYRVFTDGVTVLEALKKVHYAPEGQISASLQDSTGSIDVVQGEGLPGDLGTVVADYDYSRRISTVSTMSDIGDSRENMESSLAQIQQAQQMLVTRSQQHWRLSHRKFEEEQLREQAMRRMRENLPKSPSPEPMSVPVPPPPTPEPATVPEEAYIPITQPSPEPKRSEKAALEMTSSLPDDPSKLNIPSKKVAPSHSADTLTSQSSNPSTPTNLSTTASTVTLVGSLGSSDSPKPSPS</sequence>
<dbReference type="Gene3D" id="1.20.870.10">
    <property type="entry name" value="Son of sevenless (SoS) protein Chain: S domain 1"/>
    <property type="match status" value="1"/>
</dbReference>
<dbReference type="Pfam" id="PF00618">
    <property type="entry name" value="RasGEF_N"/>
    <property type="match status" value="1"/>
</dbReference>
<gene>
    <name evidence="4" type="primary">rasgrf2</name>
    <name evidence="4" type="ORF">TNCT_656281</name>
</gene>
<dbReference type="EMBL" id="BMAO01007319">
    <property type="protein sequence ID" value="GFR15149.1"/>
    <property type="molecule type" value="Genomic_DNA"/>
</dbReference>
<dbReference type="SMART" id="SM00229">
    <property type="entry name" value="RasGEFN"/>
    <property type="match status" value="1"/>
</dbReference>
<keyword evidence="1" id="KW-0344">Guanine-nucleotide releasing factor</keyword>
<feature type="compositionally biased region" description="Polar residues" evidence="2">
    <location>
        <begin position="295"/>
        <end position="305"/>
    </location>
</feature>
<protein>
    <submittedName>
        <fullName evidence="4">Ras-specific guanine nucleotide-releasing factor 2</fullName>
    </submittedName>
</protein>
<dbReference type="PROSITE" id="PS50212">
    <property type="entry name" value="RASGEF_NTER"/>
    <property type="match status" value="1"/>
</dbReference>
<name>A0A8X6H260_TRICU</name>